<dbReference type="EMBL" id="ALWO02000044">
    <property type="protein sequence ID" value="EOZ93860.1"/>
    <property type="molecule type" value="Genomic_DNA"/>
</dbReference>
<comment type="caution">
    <text evidence="1">The sequence shown here is derived from an EMBL/GenBank/DDBJ whole genome shotgun (WGS) entry which is preliminary data.</text>
</comment>
<dbReference type="InterPro" id="IPR042099">
    <property type="entry name" value="ANL_N_sf"/>
</dbReference>
<evidence type="ECO:0000313" key="1">
    <source>
        <dbReference type="EMBL" id="EOZ93860.1"/>
    </source>
</evidence>
<keyword evidence="2" id="KW-1185">Reference proteome</keyword>
<dbReference type="eggNOG" id="COG1541">
    <property type="taxonomic scope" value="Bacteria"/>
</dbReference>
<dbReference type="RefSeq" id="WP_009035876.1">
    <property type="nucleotide sequence ID" value="NZ_ALWO02000044.1"/>
</dbReference>
<accession>S2DA46</accession>
<dbReference type="PANTHER" id="PTHR36932">
    <property type="entry name" value="CAPSULAR POLYSACCHARIDE BIOSYNTHESIS PROTEIN"/>
    <property type="match status" value="1"/>
</dbReference>
<dbReference type="Proteomes" id="UP000006073">
    <property type="component" value="Unassembled WGS sequence"/>
</dbReference>
<organism evidence="1 2">
    <name type="scientific">Indibacter alkaliphilus (strain CCUG 57479 / KCTC 22604 / LW1)</name>
    <dbReference type="NCBI Taxonomy" id="1189612"/>
    <lineage>
        <taxon>Bacteria</taxon>
        <taxon>Pseudomonadati</taxon>
        <taxon>Bacteroidota</taxon>
        <taxon>Cytophagia</taxon>
        <taxon>Cytophagales</taxon>
        <taxon>Cyclobacteriaceae</taxon>
    </lineage>
</organism>
<evidence type="ECO:0000313" key="2">
    <source>
        <dbReference type="Proteomes" id="UP000006073"/>
    </source>
</evidence>
<gene>
    <name evidence="1" type="ORF">A33Q_3465</name>
</gene>
<dbReference type="STRING" id="1189612.A33Q_3465"/>
<dbReference type="OrthoDB" id="580775at2"/>
<dbReference type="SUPFAM" id="SSF56801">
    <property type="entry name" value="Acetyl-CoA synthetase-like"/>
    <property type="match status" value="1"/>
</dbReference>
<dbReference type="AlphaFoldDB" id="S2DA46"/>
<reference evidence="1 2" key="1">
    <citation type="journal article" date="2013" name="Genome Announc.">
        <title>Draft Genome Sequence of Indibacter alkaliphilus Strain LW1T, Isolated from Lonar Lake, a Haloalkaline Lake in the Buldana District of Maharashtra, India.</title>
        <authorList>
            <person name="Singh A."/>
            <person name="Kumar Jangir P."/>
            <person name="Sharma R."/>
            <person name="Singh A."/>
            <person name="Kumar Pinnaka A."/>
            <person name="Shivaji S."/>
        </authorList>
    </citation>
    <scope>NUCLEOTIDE SEQUENCE [LARGE SCALE GENOMIC DNA]</scope>
    <source>
        <strain evidence="2">CCUG 57479 / KCTC 22604 / LW1</strain>
    </source>
</reference>
<dbReference type="Gene3D" id="3.40.50.12780">
    <property type="entry name" value="N-terminal domain of ligase-like"/>
    <property type="match status" value="1"/>
</dbReference>
<sequence>MNFKILSTIYYNLFSKKILNYYKDLSKFEILNFEVNHAYQQWKLQKLVFSAIKNVPYYSNCKISLKKFSYEEFSKLPILTKDNIRDEVRELISKNYKDIASVKANTSGGSTGEPVKFFQTDFQKLSGHSNYLYALKLNNVDFLDKSVDLWGAERDMYNSKLKFNIRELLHNKIQLNTFVLNNEIIKKYIFYLNRIKPNFIKAYVHSIYEIAKFININKVSISFKPIIHCSTGPLYPEMKLEIEKAFNYCHIYSFYGSREVSAIATEVLDKKGMYVLFDNVFVEILNNDFIPVKEGEEGEIYITTLNNFYMPLIRYKIGDRAIKGDNIDFGTLRLEKVVGRTLGVIYKEDGTSIDGQFFTTLFFSKEGIRSFQLVQKTKTLCHLFIVKSNKFSEIELNDIILRLNKELPNTQIEVKFVEKINLTSTGKIMYVYSEIFS</sequence>
<name>S2DA46_INDAL</name>
<protein>
    <submittedName>
        <fullName evidence="1">Coenzyme F390 synthetase</fullName>
    </submittedName>
</protein>
<dbReference type="InterPro" id="IPR053158">
    <property type="entry name" value="CapK_Type1_Caps_Biosynth"/>
</dbReference>
<proteinExistence type="predicted"/>
<dbReference type="PANTHER" id="PTHR36932:SF1">
    <property type="entry name" value="CAPSULAR POLYSACCHARIDE BIOSYNTHESIS PROTEIN"/>
    <property type="match status" value="1"/>
</dbReference>